<dbReference type="Gene3D" id="3.10.50.30">
    <property type="entry name" value="Transcription elongation factor, GreA/GreB, C-terminal domain"/>
    <property type="match status" value="1"/>
</dbReference>
<accession>A0A1K2I2K5</accession>
<protein>
    <submittedName>
        <fullName evidence="2">Regulator of nucleoside diphosphate kinase</fullName>
    </submittedName>
</protein>
<dbReference type="GO" id="GO:0006354">
    <property type="term" value="P:DNA-templated transcription elongation"/>
    <property type="evidence" value="ECO:0007669"/>
    <property type="project" value="TreeGrafter"/>
</dbReference>
<dbReference type="GO" id="GO:0003677">
    <property type="term" value="F:DNA binding"/>
    <property type="evidence" value="ECO:0007669"/>
    <property type="project" value="InterPro"/>
</dbReference>
<dbReference type="OrthoDB" id="192847at2"/>
<dbReference type="GO" id="GO:0032784">
    <property type="term" value="P:regulation of DNA-templated transcription elongation"/>
    <property type="evidence" value="ECO:0007669"/>
    <property type="project" value="InterPro"/>
</dbReference>
<evidence type="ECO:0000313" key="2">
    <source>
        <dbReference type="EMBL" id="SFZ86613.1"/>
    </source>
</evidence>
<dbReference type="InterPro" id="IPR036953">
    <property type="entry name" value="GreA/GreB_C_sf"/>
</dbReference>
<evidence type="ECO:0000313" key="3">
    <source>
        <dbReference type="Proteomes" id="UP000183447"/>
    </source>
</evidence>
<sequence>MTEPSLSARSDSRPRRPALVIGNEDHEKLLALGLAGAGSEAGDDLLDEVERARVVPQAKLPADAVRMGARVTYRAGATTRTVTLVYPADADISAGRVSVLTPIGTALIGLRAGQKIGWEDRNGHPQMLEIVSVEAPVGAN</sequence>
<name>A0A1K2I2K5_9HYPH</name>
<dbReference type="AlphaFoldDB" id="A0A1K2I2K5"/>
<keyword evidence="3" id="KW-1185">Reference proteome</keyword>
<dbReference type="STRING" id="665118.SAMN02983003_3803"/>
<evidence type="ECO:0000259" key="1">
    <source>
        <dbReference type="Pfam" id="PF01272"/>
    </source>
</evidence>
<dbReference type="PANTHER" id="PTHR30437">
    <property type="entry name" value="TRANSCRIPTION ELONGATION FACTOR GREA"/>
    <property type="match status" value="1"/>
</dbReference>
<organism evidence="2 3">
    <name type="scientific">Devosia enhydra</name>
    <dbReference type="NCBI Taxonomy" id="665118"/>
    <lineage>
        <taxon>Bacteria</taxon>
        <taxon>Pseudomonadati</taxon>
        <taxon>Pseudomonadota</taxon>
        <taxon>Alphaproteobacteria</taxon>
        <taxon>Hyphomicrobiales</taxon>
        <taxon>Devosiaceae</taxon>
        <taxon>Devosia</taxon>
    </lineage>
</organism>
<dbReference type="GO" id="GO:0016301">
    <property type="term" value="F:kinase activity"/>
    <property type="evidence" value="ECO:0007669"/>
    <property type="project" value="UniProtKB-KW"/>
</dbReference>
<dbReference type="Pfam" id="PF01272">
    <property type="entry name" value="GreA_GreB"/>
    <property type="match status" value="1"/>
</dbReference>
<dbReference type="InterPro" id="IPR001437">
    <property type="entry name" value="Tscrpt_elong_fac_GreA/B_C"/>
</dbReference>
<keyword evidence="2" id="KW-0808">Transferase</keyword>
<feature type="domain" description="Transcription elongation factor GreA/GreB C-terminal" evidence="1">
    <location>
        <begin position="61"/>
        <end position="134"/>
    </location>
</feature>
<keyword evidence="2" id="KW-0418">Kinase</keyword>
<dbReference type="EMBL" id="FPKU01000004">
    <property type="protein sequence ID" value="SFZ86613.1"/>
    <property type="molecule type" value="Genomic_DNA"/>
</dbReference>
<dbReference type="InterPro" id="IPR023459">
    <property type="entry name" value="Tscrpt_elong_fac_GreA/B_fam"/>
</dbReference>
<dbReference type="RefSeq" id="WP_072346485.1">
    <property type="nucleotide sequence ID" value="NZ_FPKU01000004.1"/>
</dbReference>
<reference evidence="2 3" key="1">
    <citation type="submission" date="2016-11" db="EMBL/GenBank/DDBJ databases">
        <authorList>
            <person name="Jaros S."/>
            <person name="Januszkiewicz K."/>
            <person name="Wedrychowicz H."/>
        </authorList>
    </citation>
    <scope>NUCLEOTIDE SEQUENCE [LARGE SCALE GENOMIC DNA]</scope>
    <source>
        <strain evidence="2 3">ATCC 23634</strain>
    </source>
</reference>
<dbReference type="GO" id="GO:0070063">
    <property type="term" value="F:RNA polymerase binding"/>
    <property type="evidence" value="ECO:0007669"/>
    <property type="project" value="InterPro"/>
</dbReference>
<dbReference type="SUPFAM" id="SSF54534">
    <property type="entry name" value="FKBP-like"/>
    <property type="match status" value="1"/>
</dbReference>
<dbReference type="Proteomes" id="UP000183447">
    <property type="component" value="Unassembled WGS sequence"/>
</dbReference>
<gene>
    <name evidence="2" type="ORF">SAMN02983003_3803</name>
</gene>
<proteinExistence type="predicted"/>
<dbReference type="PANTHER" id="PTHR30437:SF5">
    <property type="entry name" value="REGULATOR OF NUCLEOSIDE DIPHOSPHATE KINASE"/>
    <property type="match status" value="1"/>
</dbReference>
<dbReference type="NCBIfam" id="NF004396">
    <property type="entry name" value="PRK05753.1"/>
    <property type="match status" value="1"/>
</dbReference>